<sequence length="96" mass="11174">MGLFDKLASAVKNFDYEGAADSLRNEYERKQSSIERSAHNKFRDKARNATDDELRHNLQNAIDNIYTVLHQVLQLAVEDNYIRQNISVFIHQKPLL</sequence>
<dbReference type="EMBL" id="CABHNA010000084">
    <property type="protein sequence ID" value="VUX18484.1"/>
    <property type="molecule type" value="Genomic_DNA"/>
</dbReference>
<dbReference type="AlphaFoldDB" id="A0A564UG06"/>
<gene>
    <name evidence="1" type="ORF">RTSSTS7063_02421</name>
</gene>
<accession>A0A564UG06</accession>
<organism evidence="1 2">
    <name type="scientific">[Ruminococcus] torques</name>
    <dbReference type="NCBI Taxonomy" id="33039"/>
    <lineage>
        <taxon>Bacteria</taxon>
        <taxon>Bacillati</taxon>
        <taxon>Bacillota</taxon>
        <taxon>Clostridia</taxon>
        <taxon>Lachnospirales</taxon>
        <taxon>Lachnospiraceae</taxon>
        <taxon>Mediterraneibacter</taxon>
    </lineage>
</organism>
<name>A0A564UG06_9FIRM</name>
<protein>
    <submittedName>
        <fullName evidence="1">Uncharacterized protein</fullName>
    </submittedName>
</protein>
<evidence type="ECO:0000313" key="1">
    <source>
        <dbReference type="EMBL" id="VUX18484.1"/>
    </source>
</evidence>
<dbReference type="Proteomes" id="UP000363661">
    <property type="component" value="Unassembled WGS sequence"/>
</dbReference>
<evidence type="ECO:0000313" key="2">
    <source>
        <dbReference type="Proteomes" id="UP000363661"/>
    </source>
</evidence>
<reference evidence="1 2" key="1">
    <citation type="submission" date="2019-07" db="EMBL/GenBank/DDBJ databases">
        <authorList>
            <person name="Hibberd C M."/>
            <person name="Gehrig L. J."/>
            <person name="Chang H.-W."/>
            <person name="Venkatesh S."/>
        </authorList>
    </citation>
    <scope>NUCLEOTIDE SEQUENCE [LARGE SCALE GENOMIC DNA]</scope>
    <source>
        <strain evidence="1">Ruminococcus_torques_SSTS_Bg7063</strain>
    </source>
</reference>
<proteinExistence type="predicted"/>
<keyword evidence="2" id="KW-1185">Reference proteome</keyword>
<dbReference type="RefSeq" id="WP_144367662.1">
    <property type="nucleotide sequence ID" value="NZ_CABHNA010000084.1"/>
</dbReference>